<dbReference type="AlphaFoldDB" id="A0A840MPG6"/>
<feature type="binding site" evidence="18">
    <location>
        <position position="78"/>
    </location>
    <ligand>
        <name>UDP-N-acetyl-alpha-D-glucosamine</name>
        <dbReference type="ChEBI" id="CHEBI:57705"/>
    </ligand>
</feature>
<dbReference type="CDD" id="cd03353">
    <property type="entry name" value="LbH_GlmU_C"/>
    <property type="match status" value="1"/>
</dbReference>
<comment type="subunit">
    <text evidence="18">Homotrimer.</text>
</comment>
<feature type="binding site" evidence="18">
    <location>
        <position position="172"/>
    </location>
    <ligand>
        <name>UDP-N-acetyl-alpha-D-glucosamine</name>
        <dbReference type="ChEBI" id="CHEBI:57705"/>
    </ligand>
</feature>
<dbReference type="GO" id="GO:0016020">
    <property type="term" value="C:membrane"/>
    <property type="evidence" value="ECO:0007669"/>
    <property type="project" value="GOC"/>
</dbReference>
<reference evidence="21 22" key="1">
    <citation type="submission" date="2020-08" db="EMBL/GenBank/DDBJ databases">
        <title>Genomic Encyclopedia of Type Strains, Phase IV (KMG-IV): sequencing the most valuable type-strain genomes for metagenomic binning, comparative biology and taxonomic classification.</title>
        <authorList>
            <person name="Goeker M."/>
        </authorList>
    </citation>
    <scope>NUCLEOTIDE SEQUENCE [LARGE SCALE GENOMIC DNA]</scope>
    <source>
        <strain evidence="21 22">DSM 27165</strain>
    </source>
</reference>
<keyword evidence="8 18" id="KW-0677">Repeat</keyword>
<evidence type="ECO:0000256" key="15">
    <source>
        <dbReference type="ARBA" id="ARBA00048247"/>
    </source>
</evidence>
<comment type="catalytic activity">
    <reaction evidence="15 18">
        <text>alpha-D-glucosamine 1-phosphate + acetyl-CoA = N-acetyl-alpha-D-glucosamine 1-phosphate + CoA + H(+)</text>
        <dbReference type="Rhea" id="RHEA:13725"/>
        <dbReference type="ChEBI" id="CHEBI:15378"/>
        <dbReference type="ChEBI" id="CHEBI:57287"/>
        <dbReference type="ChEBI" id="CHEBI:57288"/>
        <dbReference type="ChEBI" id="CHEBI:57776"/>
        <dbReference type="ChEBI" id="CHEBI:58516"/>
        <dbReference type="EC" id="2.3.1.157"/>
    </reaction>
</comment>
<feature type="binding site" evidence="18">
    <location>
        <position position="142"/>
    </location>
    <ligand>
        <name>UDP-N-acetyl-alpha-D-glucosamine</name>
        <dbReference type="ChEBI" id="CHEBI:57705"/>
    </ligand>
</feature>
<comment type="subcellular location">
    <subcellularLocation>
        <location evidence="1 18">Cytoplasm</location>
    </subcellularLocation>
</comment>
<keyword evidence="7 18" id="KW-0479">Metal-binding</keyword>
<evidence type="ECO:0000256" key="9">
    <source>
        <dbReference type="ARBA" id="ARBA00022842"/>
    </source>
</evidence>
<keyword evidence="22" id="KW-1185">Reference proteome</keyword>
<evidence type="ECO:0000313" key="21">
    <source>
        <dbReference type="EMBL" id="MBB5018073.1"/>
    </source>
</evidence>
<feature type="binding site" evidence="18">
    <location>
        <begin position="13"/>
        <end position="16"/>
    </location>
    <ligand>
        <name>UDP-N-acetyl-alpha-D-glucosamine</name>
        <dbReference type="ChEBI" id="CHEBI:57705"/>
    </ligand>
</feature>
<feature type="binding site" evidence="18">
    <location>
        <position position="426"/>
    </location>
    <ligand>
        <name>acetyl-CoA</name>
        <dbReference type="ChEBI" id="CHEBI:57288"/>
    </ligand>
</feature>
<evidence type="ECO:0000256" key="1">
    <source>
        <dbReference type="ARBA" id="ARBA00004496"/>
    </source>
</evidence>
<dbReference type="InterPro" id="IPR038009">
    <property type="entry name" value="GlmU_C_LbH"/>
</dbReference>
<evidence type="ECO:0000256" key="4">
    <source>
        <dbReference type="ARBA" id="ARBA00022490"/>
    </source>
</evidence>
<comment type="cofactor">
    <cofactor evidence="18">
        <name>Mg(2+)</name>
        <dbReference type="ChEBI" id="CHEBI:18420"/>
    </cofactor>
    <text evidence="18">Binds 1 Mg(2+) ion per subunit.</text>
</comment>
<feature type="binding site" evidence="18">
    <location>
        <begin position="105"/>
        <end position="107"/>
    </location>
    <ligand>
        <name>UDP-N-acetyl-alpha-D-glucosamine</name>
        <dbReference type="ChEBI" id="CHEBI:57705"/>
    </ligand>
</feature>
<evidence type="ECO:0000256" key="3">
    <source>
        <dbReference type="ARBA" id="ARBA00007947"/>
    </source>
</evidence>
<dbReference type="CDD" id="cd02540">
    <property type="entry name" value="GT2_GlmU_N_bac"/>
    <property type="match status" value="1"/>
</dbReference>
<dbReference type="EC" id="2.3.1.157" evidence="18"/>
<dbReference type="GO" id="GO:0008360">
    <property type="term" value="P:regulation of cell shape"/>
    <property type="evidence" value="ECO:0007669"/>
    <property type="project" value="UniProtKB-KW"/>
</dbReference>
<dbReference type="InterPro" id="IPR025877">
    <property type="entry name" value="MobA-like_NTP_Trfase"/>
</dbReference>
<dbReference type="GO" id="GO:0009245">
    <property type="term" value="P:lipid A biosynthetic process"/>
    <property type="evidence" value="ECO:0007669"/>
    <property type="project" value="UniProtKB-UniRule"/>
</dbReference>
<dbReference type="GO" id="GO:0003977">
    <property type="term" value="F:UDP-N-acetylglucosamine diphosphorylase activity"/>
    <property type="evidence" value="ECO:0007669"/>
    <property type="project" value="UniProtKB-UniRule"/>
</dbReference>
<feature type="region of interest" description="Pyrophosphorylase" evidence="18">
    <location>
        <begin position="1"/>
        <end position="232"/>
    </location>
</feature>
<feature type="binding site" evidence="18">
    <location>
        <position position="336"/>
    </location>
    <ligand>
        <name>UDP-N-acetyl-alpha-D-glucosamine</name>
        <dbReference type="ChEBI" id="CHEBI:57705"/>
    </ligand>
</feature>
<dbReference type="EC" id="2.7.7.23" evidence="18"/>
<dbReference type="InterPro" id="IPR056729">
    <property type="entry name" value="GMPPB_C"/>
</dbReference>
<evidence type="ECO:0000256" key="6">
    <source>
        <dbReference type="ARBA" id="ARBA00022695"/>
    </source>
</evidence>
<proteinExistence type="inferred from homology"/>
<keyword evidence="12 18" id="KW-0511">Multifunctional enzyme</keyword>
<feature type="binding site" evidence="18">
    <location>
        <begin position="83"/>
        <end position="84"/>
    </location>
    <ligand>
        <name>UDP-N-acetyl-alpha-D-glucosamine</name>
        <dbReference type="ChEBI" id="CHEBI:57705"/>
    </ligand>
</feature>
<dbReference type="GO" id="GO:0006048">
    <property type="term" value="P:UDP-N-acetylglucosamine biosynthetic process"/>
    <property type="evidence" value="ECO:0007669"/>
    <property type="project" value="UniProtKB-UniPathway"/>
</dbReference>
<evidence type="ECO:0000256" key="12">
    <source>
        <dbReference type="ARBA" id="ARBA00023268"/>
    </source>
</evidence>
<comment type="similarity">
    <text evidence="3 18">In the N-terminal section; belongs to the N-acetylglucosamine-1-phosphate uridyltransferase family.</text>
</comment>
<evidence type="ECO:0000256" key="7">
    <source>
        <dbReference type="ARBA" id="ARBA00022723"/>
    </source>
</evidence>
<evidence type="ECO:0000259" key="19">
    <source>
        <dbReference type="Pfam" id="PF12804"/>
    </source>
</evidence>
<evidence type="ECO:0000256" key="2">
    <source>
        <dbReference type="ARBA" id="ARBA00007707"/>
    </source>
</evidence>
<dbReference type="GO" id="GO:0019134">
    <property type="term" value="F:glucosamine-1-phosphate N-acetyltransferase activity"/>
    <property type="evidence" value="ECO:0007669"/>
    <property type="project" value="UniProtKB-UniRule"/>
</dbReference>
<keyword evidence="14 18" id="KW-0961">Cell wall biogenesis/degradation</keyword>
<dbReference type="InterPro" id="IPR001451">
    <property type="entry name" value="Hexapep"/>
</dbReference>
<dbReference type="GO" id="GO:0005737">
    <property type="term" value="C:cytoplasm"/>
    <property type="evidence" value="ECO:0007669"/>
    <property type="project" value="UniProtKB-SubCell"/>
</dbReference>
<dbReference type="GO" id="GO:0000902">
    <property type="term" value="P:cell morphogenesis"/>
    <property type="evidence" value="ECO:0007669"/>
    <property type="project" value="UniProtKB-UniRule"/>
</dbReference>
<feature type="binding site" evidence="18">
    <location>
        <position position="157"/>
    </location>
    <ligand>
        <name>UDP-N-acetyl-alpha-D-glucosamine</name>
        <dbReference type="ChEBI" id="CHEBI:57705"/>
    </ligand>
</feature>
<keyword evidence="13 18" id="KW-0012">Acyltransferase</keyword>
<accession>A0A840MPG6</accession>
<dbReference type="Gene3D" id="3.90.550.10">
    <property type="entry name" value="Spore Coat Polysaccharide Biosynthesis Protein SpsA, Chain A"/>
    <property type="match status" value="1"/>
</dbReference>
<feature type="binding site" evidence="18">
    <location>
        <position position="369"/>
    </location>
    <ligand>
        <name>UDP-N-acetyl-alpha-D-glucosamine</name>
        <dbReference type="ChEBI" id="CHEBI:57705"/>
    </ligand>
</feature>
<feature type="binding site" evidence="18">
    <location>
        <position position="27"/>
    </location>
    <ligand>
        <name>UDP-N-acetyl-alpha-D-glucosamine</name>
        <dbReference type="ChEBI" id="CHEBI:57705"/>
    </ligand>
</feature>
<evidence type="ECO:0000256" key="17">
    <source>
        <dbReference type="ARBA" id="ARBA00049628"/>
    </source>
</evidence>
<evidence type="ECO:0000256" key="16">
    <source>
        <dbReference type="ARBA" id="ARBA00048493"/>
    </source>
</evidence>
<dbReference type="Pfam" id="PF25087">
    <property type="entry name" value="GMPPB_C"/>
    <property type="match status" value="1"/>
</dbReference>
<dbReference type="InterPro" id="IPR050065">
    <property type="entry name" value="GlmU-like"/>
</dbReference>
<dbReference type="RefSeq" id="WP_246490878.1">
    <property type="nucleotide sequence ID" value="NZ_JACHHY010000006.1"/>
</dbReference>
<feature type="domain" description="MobA-like NTP transferase" evidence="19">
    <location>
        <begin position="10"/>
        <end position="131"/>
    </location>
</feature>
<feature type="binding site" evidence="18">
    <location>
        <position position="230"/>
    </location>
    <ligand>
        <name>UDP-N-acetyl-alpha-D-glucosamine</name>
        <dbReference type="ChEBI" id="CHEBI:57705"/>
    </ligand>
</feature>
<evidence type="ECO:0000256" key="8">
    <source>
        <dbReference type="ARBA" id="ARBA00022737"/>
    </source>
</evidence>
<feature type="domain" description="Mannose-1-phosphate guanyltransferase C-terminal" evidence="20">
    <location>
        <begin position="267"/>
        <end position="347"/>
    </location>
</feature>
<name>A0A840MPG6_9PROT</name>
<dbReference type="UniPathway" id="UPA00113">
    <property type="reaction ID" value="UER00532"/>
</dbReference>
<dbReference type="Pfam" id="PF12804">
    <property type="entry name" value="NTP_transf_3"/>
    <property type="match status" value="1"/>
</dbReference>
<evidence type="ECO:0000256" key="5">
    <source>
        <dbReference type="ARBA" id="ARBA00022679"/>
    </source>
</evidence>
<dbReference type="Gene3D" id="2.160.10.10">
    <property type="entry name" value="Hexapeptide repeat proteins"/>
    <property type="match status" value="1"/>
</dbReference>
<feature type="binding site" evidence="18">
    <location>
        <position position="107"/>
    </location>
    <ligand>
        <name>Mg(2+)</name>
        <dbReference type="ChEBI" id="CHEBI:18420"/>
    </ligand>
</feature>
<keyword evidence="5 18" id="KW-0808">Transferase</keyword>
<dbReference type="Proteomes" id="UP000575898">
    <property type="component" value="Unassembled WGS sequence"/>
</dbReference>
<feature type="binding site" evidence="18">
    <location>
        <position position="443"/>
    </location>
    <ligand>
        <name>acetyl-CoA</name>
        <dbReference type="ChEBI" id="CHEBI:57288"/>
    </ligand>
</feature>
<comment type="pathway">
    <text evidence="18">Nucleotide-sugar biosynthesis; UDP-N-acetyl-alpha-D-glucosamine biosynthesis; UDP-N-acetyl-alpha-D-glucosamine from N-acetyl-alpha-D-glucosamine 1-phosphate: step 1/1.</text>
</comment>
<feature type="region of interest" description="Linker" evidence="18">
    <location>
        <begin position="233"/>
        <end position="253"/>
    </location>
</feature>
<keyword evidence="10 18" id="KW-0133">Cell shape</keyword>
<evidence type="ECO:0000256" key="11">
    <source>
        <dbReference type="ARBA" id="ARBA00022984"/>
    </source>
</evidence>
<organism evidence="21 22">
    <name type="scientific">Chitinivorax tropicus</name>
    <dbReference type="NCBI Taxonomy" id="714531"/>
    <lineage>
        <taxon>Bacteria</taxon>
        <taxon>Pseudomonadati</taxon>
        <taxon>Pseudomonadota</taxon>
        <taxon>Betaproteobacteria</taxon>
        <taxon>Chitinivorax</taxon>
    </lineage>
</organism>
<dbReference type="InterPro" id="IPR005882">
    <property type="entry name" value="Bifunctional_GlmU"/>
</dbReference>
<dbReference type="GO" id="GO:0000287">
    <property type="term" value="F:magnesium ion binding"/>
    <property type="evidence" value="ECO:0007669"/>
    <property type="project" value="UniProtKB-UniRule"/>
</dbReference>
<feature type="binding site" evidence="18">
    <location>
        <position position="383"/>
    </location>
    <ligand>
        <name>acetyl-CoA</name>
        <dbReference type="ChEBI" id="CHEBI:57288"/>
    </ligand>
</feature>
<feature type="binding site" evidence="18">
    <location>
        <position position="230"/>
    </location>
    <ligand>
        <name>Mg(2+)</name>
        <dbReference type="ChEBI" id="CHEBI:18420"/>
    </ligand>
</feature>
<dbReference type="EMBL" id="JACHHY010000006">
    <property type="protein sequence ID" value="MBB5018073.1"/>
    <property type="molecule type" value="Genomic_DNA"/>
</dbReference>
<feature type="binding site" evidence="18">
    <location>
        <position position="380"/>
    </location>
    <ligand>
        <name>UDP-N-acetyl-alpha-D-glucosamine</name>
        <dbReference type="ChEBI" id="CHEBI:57705"/>
    </ligand>
</feature>
<protein>
    <recommendedName>
        <fullName evidence="18">Bifunctional protein GlmU</fullName>
    </recommendedName>
    <domain>
        <recommendedName>
            <fullName evidence="18">UDP-N-acetylglucosamine pyrophosphorylase</fullName>
            <ecNumber evidence="18">2.7.7.23</ecNumber>
        </recommendedName>
        <alternativeName>
            <fullName evidence="18">N-acetylglucosamine-1-phosphate uridyltransferase</fullName>
        </alternativeName>
    </domain>
    <domain>
        <recommendedName>
            <fullName evidence="18">Glucosamine-1-phosphate N-acetyltransferase</fullName>
            <ecNumber evidence="18">2.3.1.157</ecNumber>
        </recommendedName>
    </domain>
</protein>
<evidence type="ECO:0000256" key="18">
    <source>
        <dbReference type="HAMAP-Rule" id="MF_01631"/>
    </source>
</evidence>
<feature type="binding site" evidence="18">
    <location>
        <begin position="389"/>
        <end position="390"/>
    </location>
    <ligand>
        <name>acetyl-CoA</name>
        <dbReference type="ChEBI" id="CHEBI:57288"/>
    </ligand>
</feature>
<feature type="binding site" evidence="18">
    <location>
        <position position="408"/>
    </location>
    <ligand>
        <name>acetyl-CoA</name>
        <dbReference type="ChEBI" id="CHEBI:57288"/>
    </ligand>
</feature>
<feature type="region of interest" description="N-acetyltransferase" evidence="18">
    <location>
        <begin position="254"/>
        <end position="458"/>
    </location>
</feature>
<keyword evidence="9 18" id="KW-0460">Magnesium</keyword>
<evidence type="ECO:0000259" key="20">
    <source>
        <dbReference type="Pfam" id="PF25087"/>
    </source>
</evidence>
<comment type="catalytic activity">
    <reaction evidence="16 18">
        <text>N-acetyl-alpha-D-glucosamine 1-phosphate + UTP + H(+) = UDP-N-acetyl-alpha-D-glucosamine + diphosphate</text>
        <dbReference type="Rhea" id="RHEA:13509"/>
        <dbReference type="ChEBI" id="CHEBI:15378"/>
        <dbReference type="ChEBI" id="CHEBI:33019"/>
        <dbReference type="ChEBI" id="CHEBI:46398"/>
        <dbReference type="ChEBI" id="CHEBI:57705"/>
        <dbReference type="ChEBI" id="CHEBI:57776"/>
        <dbReference type="EC" id="2.7.7.23"/>
    </reaction>
</comment>
<dbReference type="HAMAP" id="MF_01631">
    <property type="entry name" value="GlmU"/>
    <property type="match status" value="1"/>
</dbReference>
<evidence type="ECO:0000256" key="14">
    <source>
        <dbReference type="ARBA" id="ARBA00023316"/>
    </source>
</evidence>
<evidence type="ECO:0000256" key="13">
    <source>
        <dbReference type="ARBA" id="ARBA00023315"/>
    </source>
</evidence>
<dbReference type="Pfam" id="PF00132">
    <property type="entry name" value="Hexapep"/>
    <property type="match status" value="1"/>
</dbReference>
<evidence type="ECO:0000313" key="22">
    <source>
        <dbReference type="Proteomes" id="UP000575898"/>
    </source>
</evidence>
<keyword evidence="11 18" id="KW-0573">Peptidoglycan synthesis</keyword>
<comment type="similarity">
    <text evidence="2 18">In the C-terminal section; belongs to the transferase hexapeptide repeat family.</text>
</comment>
<evidence type="ECO:0000256" key="10">
    <source>
        <dbReference type="ARBA" id="ARBA00022960"/>
    </source>
</evidence>
<feature type="binding site" evidence="18">
    <location>
        <position position="354"/>
    </location>
    <ligand>
        <name>UDP-N-acetyl-alpha-D-glucosamine</name>
        <dbReference type="ChEBI" id="CHEBI:57705"/>
    </ligand>
</feature>
<gene>
    <name evidence="18" type="primary">glmU</name>
    <name evidence="21" type="ORF">HNQ59_001358</name>
</gene>
<dbReference type="InterPro" id="IPR011004">
    <property type="entry name" value="Trimer_LpxA-like_sf"/>
</dbReference>
<dbReference type="SUPFAM" id="SSF51161">
    <property type="entry name" value="Trimeric LpxA-like enzymes"/>
    <property type="match status" value="1"/>
</dbReference>
<dbReference type="PANTHER" id="PTHR43584">
    <property type="entry name" value="NUCLEOTIDYL TRANSFERASE"/>
    <property type="match status" value="1"/>
</dbReference>
<keyword evidence="4 18" id="KW-0963">Cytoplasm</keyword>
<dbReference type="GO" id="GO:0009252">
    <property type="term" value="P:peptidoglycan biosynthetic process"/>
    <property type="evidence" value="ECO:0007669"/>
    <property type="project" value="UniProtKB-UniRule"/>
</dbReference>
<comment type="caution">
    <text evidence="21">The sequence shown here is derived from an EMBL/GenBank/DDBJ whole genome shotgun (WGS) entry which is preliminary data.</text>
</comment>
<comment type="pathway">
    <text evidence="18">Nucleotide-sugar biosynthesis; UDP-N-acetyl-alpha-D-glucosamine biosynthesis; N-acetyl-alpha-D-glucosamine 1-phosphate from alpha-D-glucosamine 6-phosphate (route II): step 2/2.</text>
</comment>
<dbReference type="GO" id="GO:0071555">
    <property type="term" value="P:cell wall organization"/>
    <property type="evidence" value="ECO:0007669"/>
    <property type="project" value="UniProtKB-KW"/>
</dbReference>
<dbReference type="InterPro" id="IPR029044">
    <property type="entry name" value="Nucleotide-diphossugar_trans"/>
</dbReference>
<sequence length="458" mass="49301">MMSGYMKLACVILAAGKGKRMYSDLPKVLHAIAGKPMLRHVVDTVSELRPEQLCIVYGHGGQLVRDALSDIDCAWALQEQQLGTGHAVKMALPTLFEQGMTLVLYGDVPLTRAETLQKMIEVSQGERMVILTDIIADATGYGRIVRDAAGHVTRIVEEKDASVDERAIREINTGIMLLPNKYLKRWLSSLSNQNAQGEYYLTDVVGMAVAEGVEIATAHPQDSWETFGVNSKVQLAELERIHQQEQAKQLLIRGATLMDPARIDVRGQLDIGRDVVIDVNCVFEGQVKLGDRVHIGPNTVIKNAQIAADTHISAFSHIEDAIVGAGAKIGPYARLRPGASLANGVHIGNFVEVKKSEIGEGSKVNHLSYVGDAKIGKGVNVGAGTITCNYDGVNKHNTVIEDGAFIGSGSMLVAPVVVAKGATVGAGSTITKHAPEDQLTLARARQISIPAWKRPTKE</sequence>
<dbReference type="UniPathway" id="UPA00973"/>
<dbReference type="SUPFAM" id="SSF53448">
    <property type="entry name" value="Nucleotide-diphospho-sugar transferases"/>
    <property type="match status" value="1"/>
</dbReference>
<dbReference type="NCBIfam" id="TIGR01173">
    <property type="entry name" value="glmU"/>
    <property type="match status" value="1"/>
</dbReference>
<feature type="active site" description="Proton acceptor" evidence="18">
    <location>
        <position position="366"/>
    </location>
</feature>
<dbReference type="PANTHER" id="PTHR43584:SF3">
    <property type="entry name" value="BIFUNCTIONAL PROTEIN GLMU"/>
    <property type="match status" value="1"/>
</dbReference>
<comment type="function">
    <text evidence="17 18">Catalyzes the last two sequential reactions in the de novo biosynthetic pathway for UDP-N-acetylglucosamine (UDP-GlcNAc). The C-terminal domain catalyzes the transfer of acetyl group from acetyl coenzyme A to glucosamine-1-phosphate (GlcN-1-P) to produce N-acetylglucosamine-1-phosphate (GlcNAc-1-P), which is converted into UDP-GlcNAc by the transfer of uridine 5-monophosphate (from uridine 5-triphosphate), a reaction catalyzed by the N-terminal domain.</text>
</comment>
<comment type="pathway">
    <text evidence="18">Bacterial outer membrane biogenesis; LPS lipid A biosynthesis.</text>
</comment>
<keyword evidence="6 18" id="KW-0548">Nucleotidyltransferase</keyword>